<organism evidence="6 7">
    <name type="scientific">Rheinheimera baltica</name>
    <dbReference type="NCBI Taxonomy" id="67576"/>
    <lineage>
        <taxon>Bacteria</taxon>
        <taxon>Pseudomonadati</taxon>
        <taxon>Pseudomonadota</taxon>
        <taxon>Gammaproteobacteria</taxon>
        <taxon>Chromatiales</taxon>
        <taxon>Chromatiaceae</taxon>
        <taxon>Rheinheimera</taxon>
    </lineage>
</organism>
<evidence type="ECO:0000313" key="7">
    <source>
        <dbReference type="Proteomes" id="UP001231109"/>
    </source>
</evidence>
<dbReference type="InterPro" id="IPR000847">
    <property type="entry name" value="LysR_HTH_N"/>
</dbReference>
<dbReference type="EMBL" id="JAPJDZ010000018">
    <property type="protein sequence ID" value="MDP5136124.1"/>
    <property type="molecule type" value="Genomic_DNA"/>
</dbReference>
<keyword evidence="2" id="KW-0805">Transcription regulation</keyword>
<reference evidence="6 7" key="1">
    <citation type="submission" date="2022-11" db="EMBL/GenBank/DDBJ databases">
        <title>Viruses from the air-sea interface of a natural surface slick.</title>
        <authorList>
            <person name="Rahlff J."/>
            <person name="Holmfeldt K."/>
        </authorList>
    </citation>
    <scope>NUCLEOTIDE SEQUENCE [LARGE SCALE GENOMIC DNA]</scope>
    <source>
        <strain evidence="6 7">SMS4</strain>
    </source>
</reference>
<dbReference type="PANTHER" id="PTHR30346">
    <property type="entry name" value="TRANSCRIPTIONAL DUAL REGULATOR HCAR-RELATED"/>
    <property type="match status" value="1"/>
</dbReference>
<keyword evidence="3" id="KW-0238">DNA-binding</keyword>
<dbReference type="CDD" id="cd08411">
    <property type="entry name" value="PBP2_OxyR"/>
    <property type="match status" value="1"/>
</dbReference>
<accession>A0ABT9HYC3</accession>
<dbReference type="InterPro" id="IPR005119">
    <property type="entry name" value="LysR_subst-bd"/>
</dbReference>
<dbReference type="PANTHER" id="PTHR30346:SF10">
    <property type="entry name" value="TRANSCRIPTIONAL REGULATOR OF OXIDATIVE STRESS OXYR"/>
    <property type="match status" value="1"/>
</dbReference>
<protein>
    <submittedName>
        <fullName evidence="6">LysR substrate-binding domain-containing protein</fullName>
    </submittedName>
</protein>
<evidence type="ECO:0000313" key="6">
    <source>
        <dbReference type="EMBL" id="MDP5136124.1"/>
    </source>
</evidence>
<dbReference type="Gene3D" id="3.40.190.10">
    <property type="entry name" value="Periplasmic binding protein-like II"/>
    <property type="match status" value="2"/>
</dbReference>
<dbReference type="InterPro" id="IPR036390">
    <property type="entry name" value="WH_DNA-bd_sf"/>
</dbReference>
<comment type="similarity">
    <text evidence="1">Belongs to the LysR transcriptional regulatory family.</text>
</comment>
<dbReference type="Proteomes" id="UP001231109">
    <property type="component" value="Unassembled WGS sequence"/>
</dbReference>
<evidence type="ECO:0000256" key="3">
    <source>
        <dbReference type="ARBA" id="ARBA00023125"/>
    </source>
</evidence>
<name>A0ABT9HYC3_9GAMM</name>
<dbReference type="SUPFAM" id="SSF53850">
    <property type="entry name" value="Periplasmic binding protein-like II"/>
    <property type="match status" value="1"/>
</dbReference>
<gene>
    <name evidence="6" type="ORF">ORJ04_09205</name>
</gene>
<dbReference type="Pfam" id="PF00126">
    <property type="entry name" value="HTH_1"/>
    <property type="match status" value="1"/>
</dbReference>
<dbReference type="InterPro" id="IPR036388">
    <property type="entry name" value="WH-like_DNA-bd_sf"/>
</dbReference>
<evidence type="ECO:0000259" key="5">
    <source>
        <dbReference type="PROSITE" id="PS50931"/>
    </source>
</evidence>
<dbReference type="SUPFAM" id="SSF46785">
    <property type="entry name" value="Winged helix' DNA-binding domain"/>
    <property type="match status" value="1"/>
</dbReference>
<dbReference type="PROSITE" id="PS50931">
    <property type="entry name" value="HTH_LYSR"/>
    <property type="match status" value="1"/>
</dbReference>
<dbReference type="RefSeq" id="WP_027671113.1">
    <property type="nucleotide sequence ID" value="NZ_JAPJDY010000004.1"/>
</dbReference>
<dbReference type="Pfam" id="PF03466">
    <property type="entry name" value="LysR_substrate"/>
    <property type="match status" value="1"/>
</dbReference>
<keyword evidence="4" id="KW-0804">Transcription</keyword>
<dbReference type="Gene3D" id="1.10.10.10">
    <property type="entry name" value="Winged helix-like DNA-binding domain superfamily/Winged helix DNA-binding domain"/>
    <property type="match status" value="1"/>
</dbReference>
<proteinExistence type="inferred from homology"/>
<evidence type="ECO:0000256" key="4">
    <source>
        <dbReference type="ARBA" id="ARBA00023163"/>
    </source>
</evidence>
<feature type="domain" description="HTH lysR-type" evidence="5">
    <location>
        <begin position="5"/>
        <end position="62"/>
    </location>
</feature>
<keyword evidence="7" id="KW-1185">Reference proteome</keyword>
<evidence type="ECO:0000256" key="2">
    <source>
        <dbReference type="ARBA" id="ARBA00023015"/>
    </source>
</evidence>
<evidence type="ECO:0000256" key="1">
    <source>
        <dbReference type="ARBA" id="ARBA00009437"/>
    </source>
</evidence>
<comment type="caution">
    <text evidence="6">The sequence shown here is derived from an EMBL/GenBank/DDBJ whole genome shotgun (WGS) entry which is preliminary data.</text>
</comment>
<sequence length="313" mass="35212">MKRLPSIKQLQYLLALHEHQHFGRAAEACYIGQSTLSAAIANLEETMHAQLLERDHKTFIFTPLGEDIVRQARYIIEQCEELTDFAKCQGKPMAGPFRLGCIPTIAPFVLSEVMTLCRKRYPELQLLLREDTSDNSLHALAEGRLDMVLLALPYETGPFHTEVLAQDGFKLVLHKDWLDRGFNQDISQWPDESIFLLEREHCLTNHAVKACELDDSRKVNPFFATSLHTLTQMVNNKLGVTFMPQMAINSGLLDSTELISRAPGNAAAYRDIGVAWRPTSTKARSYRLMADLIAEVLQQKCGARVSESLAASQ</sequence>